<reference evidence="1" key="1">
    <citation type="submission" date="2023-05" db="EMBL/GenBank/DDBJ databases">
        <title>Nepenthes gracilis genome sequencing.</title>
        <authorList>
            <person name="Fukushima K."/>
        </authorList>
    </citation>
    <scope>NUCLEOTIDE SEQUENCE</scope>
    <source>
        <strain evidence="1">SING2019-196</strain>
    </source>
</reference>
<accession>A0AAD3STN0</accession>
<dbReference type="Proteomes" id="UP001279734">
    <property type="component" value="Unassembled WGS sequence"/>
</dbReference>
<keyword evidence="2" id="KW-1185">Reference proteome</keyword>
<gene>
    <name evidence="1" type="ORF">Nepgr_019219</name>
</gene>
<evidence type="ECO:0000313" key="1">
    <source>
        <dbReference type="EMBL" id="GMH17378.1"/>
    </source>
</evidence>
<name>A0AAD3STN0_NEPGR</name>
<dbReference type="EMBL" id="BSYO01000017">
    <property type="protein sequence ID" value="GMH17378.1"/>
    <property type="molecule type" value="Genomic_DNA"/>
</dbReference>
<proteinExistence type="predicted"/>
<dbReference type="AlphaFoldDB" id="A0AAD3STN0"/>
<organism evidence="1 2">
    <name type="scientific">Nepenthes gracilis</name>
    <name type="common">Slender pitcher plant</name>
    <dbReference type="NCBI Taxonomy" id="150966"/>
    <lineage>
        <taxon>Eukaryota</taxon>
        <taxon>Viridiplantae</taxon>
        <taxon>Streptophyta</taxon>
        <taxon>Embryophyta</taxon>
        <taxon>Tracheophyta</taxon>
        <taxon>Spermatophyta</taxon>
        <taxon>Magnoliopsida</taxon>
        <taxon>eudicotyledons</taxon>
        <taxon>Gunneridae</taxon>
        <taxon>Pentapetalae</taxon>
        <taxon>Caryophyllales</taxon>
        <taxon>Nepenthaceae</taxon>
        <taxon>Nepenthes</taxon>
    </lineage>
</organism>
<sequence length="116" mass="12894">MAESIGVLNPPKILNAKLGLPTLPSICAYNQRKPRIKQNVKFPKFCSSTVSTSNYQTAPLIDELNHSNHKEEVLEVIKGSLSNCLSETNLHLTVPGLKSKIRERSGTYMKTVIILF</sequence>
<protein>
    <submittedName>
        <fullName evidence="1">Uncharacterized protein</fullName>
    </submittedName>
</protein>
<comment type="caution">
    <text evidence="1">The sequence shown here is derived from an EMBL/GenBank/DDBJ whole genome shotgun (WGS) entry which is preliminary data.</text>
</comment>
<evidence type="ECO:0000313" key="2">
    <source>
        <dbReference type="Proteomes" id="UP001279734"/>
    </source>
</evidence>